<accession>A0A7C1JCJ3</accession>
<protein>
    <submittedName>
        <fullName evidence="2">Putative toxin-antitoxin system toxin component, PIN family</fullName>
    </submittedName>
</protein>
<dbReference type="NCBIfam" id="TIGR00305">
    <property type="entry name" value="putative toxin-antitoxin system toxin component, PIN family"/>
    <property type="match status" value="1"/>
</dbReference>
<gene>
    <name evidence="2" type="ORF">ENQ20_15970</name>
</gene>
<proteinExistence type="predicted"/>
<dbReference type="SUPFAM" id="SSF88723">
    <property type="entry name" value="PIN domain-like"/>
    <property type="match status" value="1"/>
</dbReference>
<sequence length="146" mass="16091">MNPRPLRAVFDTNLLMSYLLVHRPPIAILLDVHLAAEHFALLTAPALLAELARVLRYPRLQRYCNPSECDRFIALVAALSEIVELPANIPPISRDPNDDLVIACAVVGRANVIVSGDKDLLTLKEVGRIPILTAAAFLQRLQDVQP</sequence>
<dbReference type="EMBL" id="DSMG01000165">
    <property type="protein sequence ID" value="HDX32963.1"/>
    <property type="molecule type" value="Genomic_DNA"/>
</dbReference>
<comment type="caution">
    <text evidence="2">The sequence shown here is derived from an EMBL/GenBank/DDBJ whole genome shotgun (WGS) entry which is preliminary data.</text>
</comment>
<dbReference type="Pfam" id="PF13470">
    <property type="entry name" value="PIN_3"/>
    <property type="match status" value="1"/>
</dbReference>
<evidence type="ECO:0000259" key="1">
    <source>
        <dbReference type="SMART" id="SM00670"/>
    </source>
</evidence>
<dbReference type="InterPro" id="IPR002850">
    <property type="entry name" value="PIN_toxin-like"/>
</dbReference>
<name>A0A7C1JCJ3_9CHLR</name>
<dbReference type="InterPro" id="IPR002716">
    <property type="entry name" value="PIN_dom"/>
</dbReference>
<evidence type="ECO:0000313" key="2">
    <source>
        <dbReference type="EMBL" id="HDX32963.1"/>
    </source>
</evidence>
<reference evidence="2" key="1">
    <citation type="journal article" date="2020" name="mSystems">
        <title>Genome- and Community-Level Interaction Insights into Carbon Utilization and Element Cycling Functions of Hydrothermarchaeota in Hydrothermal Sediment.</title>
        <authorList>
            <person name="Zhou Z."/>
            <person name="Liu Y."/>
            <person name="Xu W."/>
            <person name="Pan J."/>
            <person name="Luo Z.H."/>
            <person name="Li M."/>
        </authorList>
    </citation>
    <scope>NUCLEOTIDE SEQUENCE [LARGE SCALE GENOMIC DNA]</scope>
    <source>
        <strain evidence="2">SpSt-289</strain>
    </source>
</reference>
<dbReference type="PANTHER" id="PTHR34610">
    <property type="entry name" value="SSL7007 PROTEIN"/>
    <property type="match status" value="1"/>
</dbReference>
<dbReference type="InterPro" id="IPR029060">
    <property type="entry name" value="PIN-like_dom_sf"/>
</dbReference>
<dbReference type="SMART" id="SM00670">
    <property type="entry name" value="PINc"/>
    <property type="match status" value="1"/>
</dbReference>
<dbReference type="AlphaFoldDB" id="A0A7C1JCJ3"/>
<dbReference type="PANTHER" id="PTHR34610:SF4">
    <property type="entry name" value="SLL8027 PROTEIN"/>
    <property type="match status" value="1"/>
</dbReference>
<feature type="domain" description="PIN" evidence="1">
    <location>
        <begin position="6"/>
        <end position="122"/>
    </location>
</feature>
<organism evidence="2">
    <name type="scientific">Caldilinea aerophila</name>
    <dbReference type="NCBI Taxonomy" id="133453"/>
    <lineage>
        <taxon>Bacteria</taxon>
        <taxon>Bacillati</taxon>
        <taxon>Chloroflexota</taxon>
        <taxon>Caldilineae</taxon>
        <taxon>Caldilineales</taxon>
        <taxon>Caldilineaceae</taxon>
        <taxon>Caldilinea</taxon>
    </lineage>
</organism>